<accession>A0AAE1Z4G9</accession>
<dbReference type="PRINTS" id="PR00792">
    <property type="entry name" value="PEPSIN"/>
</dbReference>
<gene>
    <name evidence="5" type="ORF">MN116_008869</name>
</gene>
<evidence type="ECO:0000259" key="4">
    <source>
        <dbReference type="PROSITE" id="PS51767"/>
    </source>
</evidence>
<evidence type="ECO:0000256" key="2">
    <source>
        <dbReference type="PIRSR" id="PIRSR601461-2"/>
    </source>
</evidence>
<dbReference type="GO" id="GO:0006508">
    <property type="term" value="P:proteolysis"/>
    <property type="evidence" value="ECO:0007669"/>
    <property type="project" value="UniProtKB-KW"/>
</dbReference>
<keyword evidence="6" id="KW-1185">Reference proteome</keyword>
<dbReference type="Gene3D" id="2.40.70.10">
    <property type="entry name" value="Acid Proteases"/>
    <property type="match status" value="1"/>
</dbReference>
<dbReference type="Proteomes" id="UP001292079">
    <property type="component" value="Unassembled WGS sequence"/>
</dbReference>
<dbReference type="SUPFAM" id="SSF50630">
    <property type="entry name" value="Acid proteases"/>
    <property type="match status" value="1"/>
</dbReference>
<dbReference type="InterPro" id="IPR001969">
    <property type="entry name" value="Aspartic_peptidase_AS"/>
</dbReference>
<comment type="similarity">
    <text evidence="1 3">Belongs to the peptidase A1 family.</text>
</comment>
<dbReference type="Pfam" id="PF00026">
    <property type="entry name" value="Asp"/>
    <property type="match status" value="1"/>
</dbReference>
<sequence length="135" mass="15559">MLSLKINEMEFCNVCNAVIDTGTSMIIGPKDQVEKINSLLSVSKDIYGRNVIDCSRIDMLPSIEFMFHRKRYTLKPRHYVVKETIWFTTICSSPFEFVNTLPPNQWVLGDAFMGRFYTVFDFGQRRIGLAYANGV</sequence>
<keyword evidence="2" id="KW-1015">Disulfide bond</keyword>
<evidence type="ECO:0000256" key="1">
    <source>
        <dbReference type="ARBA" id="ARBA00007447"/>
    </source>
</evidence>
<evidence type="ECO:0000313" key="5">
    <source>
        <dbReference type="EMBL" id="KAK4467360.1"/>
    </source>
</evidence>
<feature type="disulfide bond" evidence="2">
    <location>
        <begin position="54"/>
        <end position="91"/>
    </location>
</feature>
<keyword evidence="3" id="KW-0378">Hydrolase</keyword>
<proteinExistence type="inferred from homology"/>
<feature type="domain" description="Peptidase A1" evidence="4">
    <location>
        <begin position="1"/>
        <end position="130"/>
    </location>
</feature>
<reference evidence="5" key="2">
    <citation type="journal article" date="2023" name="Infect Dis Poverty">
        <title>Chromosome-scale genome of the human blood fluke Schistosoma mekongi and its implications for public health.</title>
        <authorList>
            <person name="Zhou M."/>
            <person name="Xu L."/>
            <person name="Xu D."/>
            <person name="Chen W."/>
            <person name="Khan J."/>
            <person name="Hu Y."/>
            <person name="Huang H."/>
            <person name="Wei H."/>
            <person name="Zhang Y."/>
            <person name="Chusongsang P."/>
            <person name="Tanasarnprasert K."/>
            <person name="Hu X."/>
            <person name="Limpanont Y."/>
            <person name="Lv Z."/>
        </authorList>
    </citation>
    <scope>NUCLEOTIDE SEQUENCE</scope>
    <source>
        <strain evidence="5">LV_2022a</strain>
    </source>
</reference>
<organism evidence="5 6">
    <name type="scientific">Schistosoma mekongi</name>
    <name type="common">Parasitic worm</name>
    <dbReference type="NCBI Taxonomy" id="38744"/>
    <lineage>
        <taxon>Eukaryota</taxon>
        <taxon>Metazoa</taxon>
        <taxon>Spiralia</taxon>
        <taxon>Lophotrochozoa</taxon>
        <taxon>Platyhelminthes</taxon>
        <taxon>Trematoda</taxon>
        <taxon>Digenea</taxon>
        <taxon>Strigeidida</taxon>
        <taxon>Schistosomatoidea</taxon>
        <taxon>Schistosomatidae</taxon>
        <taxon>Schistosoma</taxon>
    </lineage>
</organism>
<keyword evidence="3" id="KW-0064">Aspartyl protease</keyword>
<evidence type="ECO:0000256" key="3">
    <source>
        <dbReference type="RuleBase" id="RU000454"/>
    </source>
</evidence>
<name>A0AAE1Z4G9_SCHME</name>
<comment type="caution">
    <text evidence="5">The sequence shown here is derived from an EMBL/GenBank/DDBJ whole genome shotgun (WGS) entry which is preliminary data.</text>
</comment>
<dbReference type="PANTHER" id="PTHR47966:SF51">
    <property type="entry name" value="BETA-SITE APP-CLEAVING ENZYME, ISOFORM A-RELATED"/>
    <property type="match status" value="1"/>
</dbReference>
<dbReference type="PROSITE" id="PS00141">
    <property type="entry name" value="ASP_PROTEASE"/>
    <property type="match status" value="1"/>
</dbReference>
<reference evidence="5" key="1">
    <citation type="submission" date="2022-04" db="EMBL/GenBank/DDBJ databases">
        <authorList>
            <person name="Xu L."/>
            <person name="Lv Z."/>
        </authorList>
    </citation>
    <scope>NUCLEOTIDE SEQUENCE</scope>
    <source>
        <strain evidence="5">LV_2022a</strain>
    </source>
</reference>
<dbReference type="AlphaFoldDB" id="A0AAE1Z4G9"/>
<dbReference type="EMBL" id="JALJAT010000159">
    <property type="protein sequence ID" value="KAK4467360.1"/>
    <property type="molecule type" value="Genomic_DNA"/>
</dbReference>
<evidence type="ECO:0000313" key="6">
    <source>
        <dbReference type="Proteomes" id="UP001292079"/>
    </source>
</evidence>
<dbReference type="InterPro" id="IPR001461">
    <property type="entry name" value="Aspartic_peptidase_A1"/>
</dbReference>
<dbReference type="GO" id="GO:0004190">
    <property type="term" value="F:aspartic-type endopeptidase activity"/>
    <property type="evidence" value="ECO:0007669"/>
    <property type="project" value="UniProtKB-KW"/>
</dbReference>
<dbReference type="PANTHER" id="PTHR47966">
    <property type="entry name" value="BETA-SITE APP-CLEAVING ENZYME, ISOFORM A-RELATED"/>
    <property type="match status" value="1"/>
</dbReference>
<protein>
    <recommendedName>
        <fullName evidence="4">Peptidase A1 domain-containing protein</fullName>
    </recommendedName>
</protein>
<dbReference type="InterPro" id="IPR021109">
    <property type="entry name" value="Peptidase_aspartic_dom_sf"/>
</dbReference>
<keyword evidence="3" id="KW-0645">Protease</keyword>
<dbReference type="InterPro" id="IPR033121">
    <property type="entry name" value="PEPTIDASE_A1"/>
</dbReference>
<dbReference type="PROSITE" id="PS51767">
    <property type="entry name" value="PEPTIDASE_A1"/>
    <property type="match status" value="1"/>
</dbReference>